<comment type="catalytic activity">
    <reaction evidence="4">
        <text>a monoamide of a dicarboxylate + H2O = a dicarboxylate + NH4(+)</text>
        <dbReference type="Rhea" id="RHEA:11716"/>
        <dbReference type="ChEBI" id="CHEBI:15377"/>
        <dbReference type="ChEBI" id="CHEBI:28938"/>
        <dbReference type="ChEBI" id="CHEBI:28965"/>
        <dbReference type="ChEBI" id="CHEBI:77450"/>
        <dbReference type="EC" id="3.5.1.3"/>
    </reaction>
</comment>
<dbReference type="PROSITE" id="PS50263">
    <property type="entry name" value="CN_HYDROLASE"/>
    <property type="match status" value="1"/>
</dbReference>
<dbReference type="Pfam" id="PF00795">
    <property type="entry name" value="CN_hydrolase"/>
    <property type="match status" value="1"/>
</dbReference>
<gene>
    <name evidence="7" type="ORF">WM2015_1774</name>
</gene>
<sequence>MPETSNSLNTVLVQADLRWQDPVGNREHLSALMDEADVADLFVLPETFATGFLGDLDGAAESMAGDTLAWMKAEAIARKAAICGSLALLEDGRRFNRFLFVDEQGALLGHYDKHHLFGFGGEDQRYTAGVAPTVIDWRGWRIDLQICYDLRFPVWCRNDRDFDLQLFVANWPSPRVEAWRALLRARAIENQAYVIGVNRVGRDGNETPYPGCSSAWDAMGACLVELDAQARSERVELHLDRLRTIRREFPFQADRDAFELRP</sequence>
<dbReference type="KEGG" id="wma:WM2015_1774"/>
<dbReference type="OrthoDB" id="9811121at2"/>
<dbReference type="PANTHER" id="PTHR47799:SF1">
    <property type="entry name" value="OMEGA-AMIDASE YAFV"/>
    <property type="match status" value="1"/>
</dbReference>
<reference evidence="7 8" key="1">
    <citation type="submission" date="2015-07" db="EMBL/GenBank/DDBJ databases">
        <authorList>
            <person name="Noorani M."/>
        </authorList>
    </citation>
    <scope>NUCLEOTIDE SEQUENCE [LARGE SCALE GENOMIC DNA]</scope>
    <source>
        <strain evidence="7 8">KCTC 42284</strain>
    </source>
</reference>
<keyword evidence="8" id="KW-1185">Reference proteome</keyword>
<dbReference type="AlphaFoldDB" id="A0A0K0XWZ0"/>
<dbReference type="GO" id="GO:0050152">
    <property type="term" value="F:omega-amidase activity"/>
    <property type="evidence" value="ECO:0007669"/>
    <property type="project" value="UniProtKB-EC"/>
</dbReference>
<protein>
    <recommendedName>
        <fullName evidence="5">Omega-amidase YafV</fullName>
        <ecNumber evidence="3">3.5.1.3</ecNumber>
    </recommendedName>
</protein>
<dbReference type="GO" id="GO:0106008">
    <property type="term" value="F:2-oxoglutaramate amidase activity"/>
    <property type="evidence" value="ECO:0007669"/>
    <property type="project" value="TreeGrafter"/>
</dbReference>
<feature type="domain" description="CN hydrolase" evidence="6">
    <location>
        <begin position="8"/>
        <end position="244"/>
    </location>
</feature>
<comment type="similarity">
    <text evidence="1">Belongs to the carbon-nitrogen hydrolase superfamily. NIT1/NIT2 family.</text>
</comment>
<keyword evidence="2 7" id="KW-0378">Hydrolase</keyword>
<dbReference type="InterPro" id="IPR036526">
    <property type="entry name" value="C-N_Hydrolase_sf"/>
</dbReference>
<dbReference type="PANTHER" id="PTHR47799">
    <property type="entry name" value="OMEGA-AMIDASE YAFV"/>
    <property type="match status" value="1"/>
</dbReference>
<dbReference type="EMBL" id="CP012154">
    <property type="protein sequence ID" value="AKS42141.1"/>
    <property type="molecule type" value="Genomic_DNA"/>
</dbReference>
<evidence type="ECO:0000256" key="2">
    <source>
        <dbReference type="ARBA" id="ARBA00022801"/>
    </source>
</evidence>
<dbReference type="InterPro" id="IPR052737">
    <property type="entry name" value="Omega-amidase_YafV"/>
</dbReference>
<evidence type="ECO:0000313" key="7">
    <source>
        <dbReference type="EMBL" id="AKS42141.1"/>
    </source>
</evidence>
<evidence type="ECO:0000256" key="3">
    <source>
        <dbReference type="ARBA" id="ARBA00039118"/>
    </source>
</evidence>
<name>A0A0K0XWZ0_9GAMM</name>
<proteinExistence type="inferred from homology"/>
<evidence type="ECO:0000256" key="4">
    <source>
        <dbReference type="ARBA" id="ARBA00052904"/>
    </source>
</evidence>
<dbReference type="Gene3D" id="3.60.110.10">
    <property type="entry name" value="Carbon-nitrogen hydrolase"/>
    <property type="match status" value="1"/>
</dbReference>
<evidence type="ECO:0000256" key="5">
    <source>
        <dbReference type="ARBA" id="ARBA00072139"/>
    </source>
</evidence>
<dbReference type="InterPro" id="IPR003010">
    <property type="entry name" value="C-N_Hydrolase"/>
</dbReference>
<evidence type="ECO:0000256" key="1">
    <source>
        <dbReference type="ARBA" id="ARBA00010613"/>
    </source>
</evidence>
<evidence type="ECO:0000259" key="6">
    <source>
        <dbReference type="PROSITE" id="PS50263"/>
    </source>
</evidence>
<organism evidence="7 8">
    <name type="scientific">Wenzhouxiangella marina</name>
    <dbReference type="NCBI Taxonomy" id="1579979"/>
    <lineage>
        <taxon>Bacteria</taxon>
        <taxon>Pseudomonadati</taxon>
        <taxon>Pseudomonadota</taxon>
        <taxon>Gammaproteobacteria</taxon>
        <taxon>Chromatiales</taxon>
        <taxon>Wenzhouxiangellaceae</taxon>
        <taxon>Wenzhouxiangella</taxon>
    </lineage>
</organism>
<dbReference type="FunFam" id="3.60.110.10:FF:000004">
    <property type="entry name" value="Carbon-nitrogen hydrolase"/>
    <property type="match status" value="1"/>
</dbReference>
<dbReference type="EC" id="3.5.1.3" evidence="3"/>
<accession>A0A0K0XWZ0</accession>
<dbReference type="PATRIC" id="fig|1579979.3.peg.1816"/>
<dbReference type="SUPFAM" id="SSF56317">
    <property type="entry name" value="Carbon-nitrogen hydrolase"/>
    <property type="match status" value="1"/>
</dbReference>
<dbReference type="RefSeq" id="WP_049725724.1">
    <property type="nucleotide sequence ID" value="NZ_CP012154.1"/>
</dbReference>
<dbReference type="STRING" id="1579979.WM2015_1774"/>
<evidence type="ECO:0000313" key="8">
    <source>
        <dbReference type="Proteomes" id="UP000066624"/>
    </source>
</evidence>
<dbReference type="Proteomes" id="UP000066624">
    <property type="component" value="Chromosome"/>
</dbReference>